<evidence type="ECO:0000313" key="2">
    <source>
        <dbReference type="EMBL" id="GMH75419.1"/>
    </source>
</evidence>
<sequence>MNGILYAYEGGEKWKKWVMIDIVIIGTSTWAFYWTYKNRRICANTSSLRARRQHLVLCFKLMCANLPTQLYFIGEVVSCLMRQQMKYKKIVPETSFELLDNSCNGVLYGITPRHLQCLVYVQYINYGLHHEMQHDVGNVIRLKLILFQMYRVANSAALVMLAIFAYSMRREDSFKEKFHERPTFFWFIIAGMFLVSVELGLTTFKVIFGCISEPRRSLLPSDRGTSDLDERLGDLDKSMWDGGSKGTPIDLTATQRMKTRKELLSKDKSVAVFEISPGFL</sequence>
<reference evidence="3" key="1">
    <citation type="journal article" date="2023" name="Commun. Biol.">
        <title>Genome analysis of Parmales, the sister group of diatoms, reveals the evolutionary specialization of diatoms from phago-mixotrophs to photoautotrophs.</title>
        <authorList>
            <person name="Ban H."/>
            <person name="Sato S."/>
            <person name="Yoshikawa S."/>
            <person name="Yamada K."/>
            <person name="Nakamura Y."/>
            <person name="Ichinomiya M."/>
            <person name="Sato N."/>
            <person name="Blanc-Mathieu R."/>
            <person name="Endo H."/>
            <person name="Kuwata A."/>
            <person name="Ogata H."/>
        </authorList>
    </citation>
    <scope>NUCLEOTIDE SEQUENCE [LARGE SCALE GENOMIC DNA]</scope>
    <source>
        <strain evidence="3">NIES 3700</strain>
    </source>
</reference>
<dbReference type="EMBL" id="BRXW01000723">
    <property type="protein sequence ID" value="GMH75419.1"/>
    <property type="molecule type" value="Genomic_DNA"/>
</dbReference>
<accession>A0A9W7APK3</accession>
<protein>
    <submittedName>
        <fullName evidence="2">Uncharacterized protein</fullName>
    </submittedName>
</protein>
<evidence type="ECO:0000256" key="1">
    <source>
        <dbReference type="SAM" id="Phobius"/>
    </source>
</evidence>
<proteinExistence type="predicted"/>
<feature type="transmembrane region" description="Helical" evidence="1">
    <location>
        <begin position="184"/>
        <end position="208"/>
    </location>
</feature>
<name>A0A9W7APK3_9STRA</name>
<evidence type="ECO:0000313" key="3">
    <source>
        <dbReference type="Proteomes" id="UP001165122"/>
    </source>
</evidence>
<comment type="caution">
    <text evidence="2">The sequence shown here is derived from an EMBL/GenBank/DDBJ whole genome shotgun (WGS) entry which is preliminary data.</text>
</comment>
<feature type="transmembrane region" description="Helical" evidence="1">
    <location>
        <begin position="149"/>
        <end position="168"/>
    </location>
</feature>
<feature type="transmembrane region" description="Helical" evidence="1">
    <location>
        <begin position="17"/>
        <end position="36"/>
    </location>
</feature>
<gene>
    <name evidence="2" type="ORF">TrLO_g822</name>
</gene>
<dbReference type="Proteomes" id="UP001165122">
    <property type="component" value="Unassembled WGS sequence"/>
</dbReference>
<keyword evidence="1" id="KW-0472">Membrane</keyword>
<dbReference type="AlphaFoldDB" id="A0A9W7APK3"/>
<organism evidence="2 3">
    <name type="scientific">Triparma laevis f. longispina</name>
    <dbReference type="NCBI Taxonomy" id="1714387"/>
    <lineage>
        <taxon>Eukaryota</taxon>
        <taxon>Sar</taxon>
        <taxon>Stramenopiles</taxon>
        <taxon>Ochrophyta</taxon>
        <taxon>Bolidophyceae</taxon>
        <taxon>Parmales</taxon>
        <taxon>Triparmaceae</taxon>
        <taxon>Triparma</taxon>
    </lineage>
</organism>
<keyword evidence="1" id="KW-0812">Transmembrane</keyword>
<keyword evidence="3" id="KW-1185">Reference proteome</keyword>
<keyword evidence="1" id="KW-1133">Transmembrane helix</keyword>